<evidence type="ECO:0000256" key="1">
    <source>
        <dbReference type="SAM" id="MobiDB-lite"/>
    </source>
</evidence>
<gene>
    <name evidence="2" type="ORF">BJ554DRAFT_6939</name>
</gene>
<accession>A0A8H7ZX13</accession>
<sequence>MCAKVFLICAPILNRESPNRANGATYCGAGKAPKTLFGLLRVQIAASSCPNGRAPHPQCLIHSAGNFLTNVSPDRKAAPKRSGCRDLRPGLPPPPP</sequence>
<keyword evidence="3" id="KW-1185">Reference proteome</keyword>
<evidence type="ECO:0000313" key="2">
    <source>
        <dbReference type="EMBL" id="KAG5460950.1"/>
    </source>
</evidence>
<dbReference type="EMBL" id="JAEFCI010004437">
    <property type="protein sequence ID" value="KAG5460950.1"/>
    <property type="molecule type" value="Genomic_DNA"/>
</dbReference>
<feature type="compositionally biased region" description="Basic and acidic residues" evidence="1">
    <location>
        <begin position="73"/>
        <end position="88"/>
    </location>
</feature>
<reference evidence="2 3" key="1">
    <citation type="journal article" name="Sci. Rep.">
        <title>Genome-scale phylogenetic analyses confirm Olpidium as the closest living zoosporic fungus to the non-flagellated, terrestrial fungi.</title>
        <authorList>
            <person name="Chang Y."/>
            <person name="Rochon D."/>
            <person name="Sekimoto S."/>
            <person name="Wang Y."/>
            <person name="Chovatia M."/>
            <person name="Sandor L."/>
            <person name="Salamov A."/>
            <person name="Grigoriev I.V."/>
            <person name="Stajich J.E."/>
            <person name="Spatafora J.W."/>
        </authorList>
    </citation>
    <scope>NUCLEOTIDE SEQUENCE [LARGE SCALE GENOMIC DNA]</scope>
    <source>
        <strain evidence="2">S191</strain>
    </source>
</reference>
<organism evidence="2 3">
    <name type="scientific">Olpidium bornovanus</name>
    <dbReference type="NCBI Taxonomy" id="278681"/>
    <lineage>
        <taxon>Eukaryota</taxon>
        <taxon>Fungi</taxon>
        <taxon>Fungi incertae sedis</taxon>
        <taxon>Olpidiomycota</taxon>
        <taxon>Olpidiomycotina</taxon>
        <taxon>Olpidiomycetes</taxon>
        <taxon>Olpidiales</taxon>
        <taxon>Olpidiaceae</taxon>
        <taxon>Olpidium</taxon>
    </lineage>
</organism>
<dbReference type="AlphaFoldDB" id="A0A8H7ZX13"/>
<feature type="region of interest" description="Disordered" evidence="1">
    <location>
        <begin position="71"/>
        <end position="96"/>
    </location>
</feature>
<dbReference type="Proteomes" id="UP000673691">
    <property type="component" value="Unassembled WGS sequence"/>
</dbReference>
<evidence type="ECO:0000313" key="3">
    <source>
        <dbReference type="Proteomes" id="UP000673691"/>
    </source>
</evidence>
<proteinExistence type="predicted"/>
<protein>
    <submittedName>
        <fullName evidence="2">Uncharacterized protein</fullName>
    </submittedName>
</protein>
<comment type="caution">
    <text evidence="2">The sequence shown here is derived from an EMBL/GenBank/DDBJ whole genome shotgun (WGS) entry which is preliminary data.</text>
</comment>
<feature type="non-terminal residue" evidence="2">
    <location>
        <position position="96"/>
    </location>
</feature>
<name>A0A8H7ZX13_9FUNG</name>